<reference evidence="1 2" key="1">
    <citation type="journal article" date="2019" name="Commun. Biol.">
        <title>The bagworm genome reveals a unique fibroin gene that provides high tensile strength.</title>
        <authorList>
            <person name="Kono N."/>
            <person name="Nakamura H."/>
            <person name="Ohtoshi R."/>
            <person name="Tomita M."/>
            <person name="Numata K."/>
            <person name="Arakawa K."/>
        </authorList>
    </citation>
    <scope>NUCLEOTIDE SEQUENCE [LARGE SCALE GENOMIC DNA]</scope>
</reference>
<organism evidence="1 2">
    <name type="scientific">Eumeta variegata</name>
    <name type="common">Bagworm moth</name>
    <name type="synonym">Eumeta japonica</name>
    <dbReference type="NCBI Taxonomy" id="151549"/>
    <lineage>
        <taxon>Eukaryota</taxon>
        <taxon>Metazoa</taxon>
        <taxon>Ecdysozoa</taxon>
        <taxon>Arthropoda</taxon>
        <taxon>Hexapoda</taxon>
        <taxon>Insecta</taxon>
        <taxon>Pterygota</taxon>
        <taxon>Neoptera</taxon>
        <taxon>Endopterygota</taxon>
        <taxon>Lepidoptera</taxon>
        <taxon>Glossata</taxon>
        <taxon>Ditrysia</taxon>
        <taxon>Tineoidea</taxon>
        <taxon>Psychidae</taxon>
        <taxon>Oiketicinae</taxon>
        <taxon>Eumeta</taxon>
    </lineage>
</organism>
<evidence type="ECO:0000313" key="1">
    <source>
        <dbReference type="EMBL" id="GBP95772.1"/>
    </source>
</evidence>
<dbReference type="AlphaFoldDB" id="A0A4C2A7H8"/>
<evidence type="ECO:0000313" key="2">
    <source>
        <dbReference type="Proteomes" id="UP000299102"/>
    </source>
</evidence>
<comment type="caution">
    <text evidence="1">The sequence shown here is derived from an EMBL/GenBank/DDBJ whole genome shotgun (WGS) entry which is preliminary data.</text>
</comment>
<protein>
    <submittedName>
        <fullName evidence="1">Uncharacterized protein</fullName>
    </submittedName>
</protein>
<accession>A0A4C2A7H8</accession>
<proteinExistence type="predicted"/>
<sequence length="87" mass="9064">MGEASTTNTRVSAGVLSVDRIERDVIADPPSLSFGTTSVVSQTSPAVDRCIVEDERSTTALSAFYLAIYTSASLSGLPGQRSSSSSF</sequence>
<dbReference type="EMBL" id="BGZK01002680">
    <property type="protein sequence ID" value="GBP95772.1"/>
    <property type="molecule type" value="Genomic_DNA"/>
</dbReference>
<keyword evidence="2" id="KW-1185">Reference proteome</keyword>
<gene>
    <name evidence="1" type="ORF">EVAR_21893_1</name>
</gene>
<name>A0A4C2A7H8_EUMVA</name>
<dbReference type="Proteomes" id="UP000299102">
    <property type="component" value="Unassembled WGS sequence"/>
</dbReference>